<evidence type="ECO:0000256" key="1">
    <source>
        <dbReference type="ARBA" id="ARBA00022448"/>
    </source>
</evidence>
<sequence>MKRRNVFAAWAYRRAAGPDRHSTGSAAGAENGAASAADAGSPGARADESVPPAIELRGAACAYGEREAVRPLDWTVRRGEWWAVLGPNGSGKTSLLGLVSGAERPSAGEVRLDGRPLAAYSRREQARRLAVLPQEGLPPLGLTVRDALEMGRFPYRDRFGRDPDPDAPERLARIARRLELTALLPRRLDELSGGQRQRAALGQVMAQQPEILLLDEPTAYLDIYYQLDVMELVREWREEEGLTVVAVLHDLNLAAQYAGRLLLLREGSRAAEGTPEEVLAPDIVGGVFGVAPPLVVRREEIGAPQLLFRADGPPRSAK</sequence>
<dbReference type="RefSeq" id="WP_141448978.1">
    <property type="nucleotide sequence ID" value="NZ_CP041217.1"/>
</dbReference>
<evidence type="ECO:0000256" key="3">
    <source>
        <dbReference type="ARBA" id="ARBA00022840"/>
    </source>
</evidence>
<dbReference type="GO" id="GO:0005524">
    <property type="term" value="F:ATP binding"/>
    <property type="evidence" value="ECO:0007669"/>
    <property type="project" value="UniProtKB-KW"/>
</dbReference>
<feature type="compositionally biased region" description="Low complexity" evidence="5">
    <location>
        <begin position="23"/>
        <end position="44"/>
    </location>
</feature>
<dbReference type="OrthoDB" id="9787851at2"/>
<evidence type="ECO:0000256" key="5">
    <source>
        <dbReference type="SAM" id="MobiDB-lite"/>
    </source>
</evidence>
<keyword evidence="2" id="KW-0547">Nucleotide-binding</keyword>
<name>A0A4Y6V1A0_SACBS</name>
<gene>
    <name evidence="7" type="ORF">FFV09_17270</name>
</gene>
<protein>
    <submittedName>
        <fullName evidence="7">ABC transporter ATP-binding protein</fullName>
    </submittedName>
</protein>
<evidence type="ECO:0000259" key="6">
    <source>
        <dbReference type="PROSITE" id="PS50893"/>
    </source>
</evidence>
<dbReference type="SMART" id="SM00382">
    <property type="entry name" value="AAA"/>
    <property type="match status" value="1"/>
</dbReference>
<feature type="region of interest" description="Disordered" evidence="5">
    <location>
        <begin position="16"/>
        <end position="50"/>
    </location>
</feature>
<keyword evidence="3 7" id="KW-0067">ATP-binding</keyword>
<reference evidence="7 8" key="1">
    <citation type="submission" date="2019-06" db="EMBL/GenBank/DDBJ databases">
        <title>Saccharibacillus brassicae sp. nov., an endophytic bacterium isolated from Chinese cabbage seeds (Brassica pekinensis).</title>
        <authorList>
            <person name="Jiang L."/>
            <person name="Lee J."/>
            <person name="Kim S.W."/>
        </authorList>
    </citation>
    <scope>NUCLEOTIDE SEQUENCE [LARGE SCALE GENOMIC DNA]</scope>
    <source>
        <strain evidence="8">KCTC 43072 / ATSA2</strain>
    </source>
</reference>
<dbReference type="InterPro" id="IPR003593">
    <property type="entry name" value="AAA+_ATPase"/>
</dbReference>
<dbReference type="CDD" id="cd03214">
    <property type="entry name" value="ABC_Iron-Siderophores_B12_Hemin"/>
    <property type="match status" value="1"/>
</dbReference>
<dbReference type="PANTHER" id="PTHR42794:SF1">
    <property type="entry name" value="HEMIN IMPORT ATP-BINDING PROTEIN HMUV"/>
    <property type="match status" value="1"/>
</dbReference>
<keyword evidence="1" id="KW-0813">Transport</keyword>
<evidence type="ECO:0000313" key="8">
    <source>
        <dbReference type="Proteomes" id="UP000316968"/>
    </source>
</evidence>
<dbReference type="SUPFAM" id="SSF52540">
    <property type="entry name" value="P-loop containing nucleoside triphosphate hydrolases"/>
    <property type="match status" value="1"/>
</dbReference>
<evidence type="ECO:0000256" key="4">
    <source>
        <dbReference type="ARBA" id="ARBA00022967"/>
    </source>
</evidence>
<organism evidence="7 8">
    <name type="scientific">Saccharibacillus brassicae</name>
    <dbReference type="NCBI Taxonomy" id="2583377"/>
    <lineage>
        <taxon>Bacteria</taxon>
        <taxon>Bacillati</taxon>
        <taxon>Bacillota</taxon>
        <taxon>Bacilli</taxon>
        <taxon>Bacillales</taxon>
        <taxon>Paenibacillaceae</taxon>
        <taxon>Saccharibacillus</taxon>
    </lineage>
</organism>
<dbReference type="InterPro" id="IPR003439">
    <property type="entry name" value="ABC_transporter-like_ATP-bd"/>
</dbReference>
<dbReference type="InterPro" id="IPR017871">
    <property type="entry name" value="ABC_transporter-like_CS"/>
</dbReference>
<accession>A0A4Y6V1A0</accession>
<dbReference type="Pfam" id="PF00005">
    <property type="entry name" value="ABC_tran"/>
    <property type="match status" value="1"/>
</dbReference>
<feature type="domain" description="ABC transporter" evidence="6">
    <location>
        <begin position="54"/>
        <end position="291"/>
    </location>
</feature>
<dbReference type="GO" id="GO:0016887">
    <property type="term" value="F:ATP hydrolysis activity"/>
    <property type="evidence" value="ECO:0007669"/>
    <property type="project" value="InterPro"/>
</dbReference>
<evidence type="ECO:0000313" key="7">
    <source>
        <dbReference type="EMBL" id="QDH22436.1"/>
    </source>
</evidence>
<dbReference type="EMBL" id="CP041217">
    <property type="protein sequence ID" value="QDH22436.1"/>
    <property type="molecule type" value="Genomic_DNA"/>
</dbReference>
<keyword evidence="4" id="KW-1278">Translocase</keyword>
<dbReference type="PROSITE" id="PS50893">
    <property type="entry name" value="ABC_TRANSPORTER_2"/>
    <property type="match status" value="1"/>
</dbReference>
<dbReference type="AlphaFoldDB" id="A0A4Y6V1A0"/>
<dbReference type="KEGG" id="saca:FFV09_17270"/>
<dbReference type="Proteomes" id="UP000316968">
    <property type="component" value="Chromosome"/>
</dbReference>
<evidence type="ECO:0000256" key="2">
    <source>
        <dbReference type="ARBA" id="ARBA00022741"/>
    </source>
</evidence>
<dbReference type="Gene3D" id="3.40.50.300">
    <property type="entry name" value="P-loop containing nucleotide triphosphate hydrolases"/>
    <property type="match status" value="1"/>
</dbReference>
<keyword evidence="8" id="KW-1185">Reference proteome</keyword>
<dbReference type="PANTHER" id="PTHR42794">
    <property type="entry name" value="HEMIN IMPORT ATP-BINDING PROTEIN HMUV"/>
    <property type="match status" value="1"/>
</dbReference>
<dbReference type="InterPro" id="IPR027417">
    <property type="entry name" value="P-loop_NTPase"/>
</dbReference>
<dbReference type="PROSITE" id="PS00211">
    <property type="entry name" value="ABC_TRANSPORTER_1"/>
    <property type="match status" value="1"/>
</dbReference>
<proteinExistence type="predicted"/>